<dbReference type="AlphaFoldDB" id="D3PX54"/>
<dbReference type="KEGG" id="sna:Snas_5648"/>
<evidence type="ECO:0000313" key="3">
    <source>
        <dbReference type="Proteomes" id="UP000000844"/>
    </source>
</evidence>
<dbReference type="RefSeq" id="WP_013020849.1">
    <property type="nucleotide sequence ID" value="NC_013947.1"/>
</dbReference>
<accession>D3PX54</accession>
<evidence type="ECO:0000259" key="1">
    <source>
        <dbReference type="Pfam" id="PF13349"/>
    </source>
</evidence>
<dbReference type="EMBL" id="CP001778">
    <property type="protein sequence ID" value="ADD45278.1"/>
    <property type="molecule type" value="Genomic_DNA"/>
</dbReference>
<dbReference type="Proteomes" id="UP000000844">
    <property type="component" value="Chromosome"/>
</dbReference>
<dbReference type="HOGENOM" id="CLU_076844_2_0_11"/>
<organism evidence="2 3">
    <name type="scientific">Stackebrandtia nassauensis (strain DSM 44728 / CIP 108903 / NRRL B-16338 / NBRC 102104 / LLR-40K-21)</name>
    <dbReference type="NCBI Taxonomy" id="446470"/>
    <lineage>
        <taxon>Bacteria</taxon>
        <taxon>Bacillati</taxon>
        <taxon>Actinomycetota</taxon>
        <taxon>Actinomycetes</taxon>
        <taxon>Glycomycetales</taxon>
        <taxon>Glycomycetaceae</taxon>
        <taxon>Stackebrandtia</taxon>
    </lineage>
</organism>
<dbReference type="InterPro" id="IPR025164">
    <property type="entry name" value="Toastrack_DUF4097"/>
</dbReference>
<dbReference type="STRING" id="446470.Snas_5648"/>
<dbReference type="Pfam" id="PF13349">
    <property type="entry name" value="DUF4097"/>
    <property type="match status" value="1"/>
</dbReference>
<protein>
    <recommendedName>
        <fullName evidence="1">DUF4097 domain-containing protein</fullName>
    </recommendedName>
</protein>
<dbReference type="Gene3D" id="2.160.20.120">
    <property type="match status" value="1"/>
</dbReference>
<proteinExistence type="predicted"/>
<gene>
    <name evidence="2" type="ordered locus">Snas_5648</name>
</gene>
<name>D3PX54_STANL</name>
<feature type="domain" description="DUF4097" evidence="1">
    <location>
        <begin position="134"/>
        <end position="263"/>
    </location>
</feature>
<sequence length="269" mass="28487">MSEVEYRKPRSRGAVRLIVFLAVVVVLTAGGVFAWKFLFNGPKHKDEQTKTYDETITRLDVEGNSGNVDIVAGEGDEIEVETTLEWRGKEKPGADQDVTGKTLKVTATGCEGIDLFGGLTCEVHFRIAVPADIDLKAEVDSGNLTVAGIKGEQNLACDSGDIEVEGSGEKLTVHADSGNVVGRELDATTVKADVDSGDVELEFTTAPKKTRASADSGDVTLSVPKVKEGYDVNIGVDSGDKSVEVKTASDSPRKIDGTVDSGDFTVAYA</sequence>
<reference evidence="2 3" key="1">
    <citation type="journal article" date="2009" name="Stand. Genomic Sci.">
        <title>Complete genome sequence of Stackebrandtia nassauensis type strain (LLR-40K-21).</title>
        <authorList>
            <person name="Munk C."/>
            <person name="Lapidus A."/>
            <person name="Copeland A."/>
            <person name="Jando M."/>
            <person name="Mayilraj S."/>
            <person name="Glavina Del Rio T."/>
            <person name="Nolan M."/>
            <person name="Chen F."/>
            <person name="Lucas S."/>
            <person name="Tice H."/>
            <person name="Cheng J.F."/>
            <person name="Han C."/>
            <person name="Detter J.C."/>
            <person name="Bruce D."/>
            <person name="Goodwin L."/>
            <person name="Chain P."/>
            <person name="Pitluck S."/>
            <person name="Goker M."/>
            <person name="Ovchinikova G."/>
            <person name="Pati A."/>
            <person name="Ivanova N."/>
            <person name="Mavromatis K."/>
            <person name="Chen A."/>
            <person name="Palaniappan K."/>
            <person name="Land M."/>
            <person name="Hauser L."/>
            <person name="Chang Y.J."/>
            <person name="Jeffries C.D."/>
            <person name="Bristow J."/>
            <person name="Eisen J.A."/>
            <person name="Markowitz V."/>
            <person name="Hugenholtz P."/>
            <person name="Kyrpides N.C."/>
            <person name="Klenk H.P."/>
        </authorList>
    </citation>
    <scope>NUCLEOTIDE SEQUENCE [LARGE SCALE GENOMIC DNA]</scope>
    <source>
        <strain evidence="3">DSM 44728 / CIP 108903 / NRRL B-16338 / NBRC 102104 / LLR-40K-21</strain>
    </source>
</reference>
<keyword evidence="3" id="KW-1185">Reference proteome</keyword>
<evidence type="ECO:0000313" key="2">
    <source>
        <dbReference type="EMBL" id="ADD45278.1"/>
    </source>
</evidence>
<dbReference type="eggNOG" id="COG3595">
    <property type="taxonomic scope" value="Bacteria"/>
</dbReference>